<keyword evidence="1" id="KW-1133">Transmembrane helix</keyword>
<comment type="caution">
    <text evidence="2">The sequence shown here is derived from an EMBL/GenBank/DDBJ whole genome shotgun (WGS) entry which is preliminary data.</text>
</comment>
<reference evidence="3" key="1">
    <citation type="journal article" date="2019" name="Int. J. Syst. Evol. Microbiol.">
        <title>The Global Catalogue of Microorganisms (GCM) 10K type strain sequencing project: providing services to taxonomists for standard genome sequencing and annotation.</title>
        <authorList>
            <consortium name="The Broad Institute Genomics Platform"/>
            <consortium name="The Broad Institute Genome Sequencing Center for Infectious Disease"/>
            <person name="Wu L."/>
            <person name="Ma J."/>
        </authorList>
    </citation>
    <scope>NUCLEOTIDE SEQUENCE [LARGE SCALE GENOMIC DNA]</scope>
    <source>
        <strain evidence="3">CCUG 55995</strain>
    </source>
</reference>
<keyword evidence="1" id="KW-0812">Transmembrane</keyword>
<proteinExistence type="predicted"/>
<feature type="transmembrane region" description="Helical" evidence="1">
    <location>
        <begin position="205"/>
        <end position="229"/>
    </location>
</feature>
<feature type="transmembrane region" description="Helical" evidence="1">
    <location>
        <begin position="84"/>
        <end position="105"/>
    </location>
</feature>
<feature type="transmembrane region" description="Helical" evidence="1">
    <location>
        <begin position="54"/>
        <end position="72"/>
    </location>
</feature>
<keyword evidence="1" id="KW-0472">Membrane</keyword>
<accession>A0ABV9I6R9</accession>
<evidence type="ECO:0000256" key="1">
    <source>
        <dbReference type="SAM" id="Phobius"/>
    </source>
</evidence>
<feature type="transmembrane region" description="Helical" evidence="1">
    <location>
        <begin position="244"/>
        <end position="261"/>
    </location>
</feature>
<gene>
    <name evidence="2" type="ORF">ACFO0D_04395</name>
</gene>
<dbReference type="PIRSF" id="PIRSF009141">
    <property type="entry name" value="UCP009141"/>
    <property type="match status" value="1"/>
</dbReference>
<feature type="transmembrane region" description="Helical" evidence="1">
    <location>
        <begin position="20"/>
        <end position="42"/>
    </location>
</feature>
<dbReference type="EMBL" id="JBHSEI010000001">
    <property type="protein sequence ID" value="MFC4637578.1"/>
    <property type="molecule type" value="Genomic_DNA"/>
</dbReference>
<dbReference type="Proteomes" id="UP001595952">
    <property type="component" value="Unassembled WGS sequence"/>
</dbReference>
<evidence type="ECO:0000313" key="2">
    <source>
        <dbReference type="EMBL" id="MFC4637578.1"/>
    </source>
</evidence>
<name>A0ABV9I6R9_9DEIO</name>
<organism evidence="2 3">
    <name type="scientific">Deinococcus hohokamensis</name>
    <dbReference type="NCBI Taxonomy" id="309883"/>
    <lineage>
        <taxon>Bacteria</taxon>
        <taxon>Thermotogati</taxon>
        <taxon>Deinococcota</taxon>
        <taxon>Deinococci</taxon>
        <taxon>Deinococcales</taxon>
        <taxon>Deinococcaceae</taxon>
        <taxon>Deinococcus</taxon>
    </lineage>
</organism>
<sequence>MTPRRTAPQLEPCLRGLTLLLAFVAGQWRSCTLALVVVGLLALARALPLPAWGVARYDAVLLGCLLAQWVLLRTRFESPREAAVVLVFHGLGFALEAFKVAHGSWSYPEDAATKVLGVPLYAGFMYASVGSYMAQAWRHFDLRLWGLPPLRVQLGLAAGAYLNFFTHHYGPDLRYALTAALGLAFRRARVGFTVAGEALRLPLNLAFALIGLFVFVAENAATFLGAWVYPHQRGGWQPVHLSKWLAWTLLVVVAFLVVSGLRRWEARRTAAATAVDRCPPAADRGRAPARRGR</sequence>
<protein>
    <submittedName>
        <fullName evidence="2">DUF817 family protein</fullName>
    </submittedName>
</protein>
<keyword evidence="3" id="KW-1185">Reference proteome</keyword>
<dbReference type="Pfam" id="PF05675">
    <property type="entry name" value="DUF817"/>
    <property type="match status" value="1"/>
</dbReference>
<feature type="transmembrane region" description="Helical" evidence="1">
    <location>
        <begin position="111"/>
        <end position="134"/>
    </location>
</feature>
<dbReference type="InterPro" id="IPR008535">
    <property type="entry name" value="DUF817"/>
</dbReference>
<evidence type="ECO:0000313" key="3">
    <source>
        <dbReference type="Proteomes" id="UP001595952"/>
    </source>
</evidence>
<dbReference type="RefSeq" id="WP_380060592.1">
    <property type="nucleotide sequence ID" value="NZ_JBHSEI010000001.1"/>
</dbReference>